<accession>A0A125TZJ9</accession>
<evidence type="ECO:0000313" key="1">
    <source>
        <dbReference type="EMBL" id="KWS02083.1"/>
    </source>
</evidence>
<sequence>MECFGTLGARSLRWVIEIAACSVAPMRSGRRGGHRAQAGV</sequence>
<evidence type="ECO:0000313" key="2">
    <source>
        <dbReference type="Proteomes" id="UP000023435"/>
    </source>
</evidence>
<organism evidence="1 2">
    <name type="scientific">Lysobacter capsici AZ78</name>
    <dbReference type="NCBI Taxonomy" id="1444315"/>
    <lineage>
        <taxon>Bacteria</taxon>
        <taxon>Pseudomonadati</taxon>
        <taxon>Pseudomonadota</taxon>
        <taxon>Gammaproteobacteria</taxon>
        <taxon>Lysobacterales</taxon>
        <taxon>Lysobacteraceae</taxon>
        <taxon>Lysobacter</taxon>
    </lineage>
</organism>
<gene>
    <name evidence="1" type="ORF">AZ78_5216</name>
</gene>
<proteinExistence type="predicted"/>
<comment type="caution">
    <text evidence="1">The sequence shown here is derived from an EMBL/GenBank/DDBJ whole genome shotgun (WGS) entry which is preliminary data.</text>
</comment>
<keyword evidence="2" id="KW-1185">Reference proteome</keyword>
<dbReference type="Proteomes" id="UP000023435">
    <property type="component" value="Unassembled WGS sequence"/>
</dbReference>
<dbReference type="AlphaFoldDB" id="A0A125TZJ9"/>
<protein>
    <submittedName>
        <fullName evidence="1">Uncharacterized protein</fullName>
    </submittedName>
</protein>
<reference evidence="1 2" key="1">
    <citation type="journal article" date="2014" name="Genome Announc.">
        <title>Draft Genome Sequence of Lysobacter capsici AZ78, a Bacterium Antagonistic to Plant-Pathogenic Oomycetes.</title>
        <authorList>
            <person name="Puopolo G."/>
            <person name="Sonego P."/>
            <person name="Engelen K."/>
            <person name="Pertot I."/>
        </authorList>
    </citation>
    <scope>NUCLEOTIDE SEQUENCE [LARGE SCALE GENOMIC DNA]</scope>
    <source>
        <strain evidence="1 2">AZ78</strain>
    </source>
</reference>
<name>A0A125TZJ9_9GAMM</name>
<dbReference type="EMBL" id="JAJA02000003">
    <property type="protein sequence ID" value="KWS02083.1"/>
    <property type="molecule type" value="Genomic_DNA"/>
</dbReference>